<evidence type="ECO:0000256" key="7">
    <source>
        <dbReference type="ARBA" id="ARBA00023170"/>
    </source>
</evidence>
<dbReference type="GO" id="GO:0005549">
    <property type="term" value="F:odorant binding"/>
    <property type="evidence" value="ECO:0007669"/>
    <property type="project" value="InterPro"/>
</dbReference>
<protein>
    <submittedName>
        <fullName evidence="10">Uncharacterized protein</fullName>
    </submittedName>
</protein>
<evidence type="ECO:0000256" key="2">
    <source>
        <dbReference type="ARBA" id="ARBA00022606"/>
    </source>
</evidence>
<evidence type="ECO:0000256" key="8">
    <source>
        <dbReference type="ARBA" id="ARBA00023224"/>
    </source>
</evidence>
<keyword evidence="4" id="KW-0552">Olfaction</keyword>
<dbReference type="EMBL" id="CADEBD010000857">
    <property type="protein sequence ID" value="CAB3260703.1"/>
    <property type="molecule type" value="Genomic_DNA"/>
</dbReference>
<name>A0A8S1BQL6_ARCPL</name>
<accession>A0A8S1BQL6</accession>
<gene>
    <name evidence="10" type="ORF">APLA_LOCUS17165</name>
</gene>
<dbReference type="GO" id="GO:0007165">
    <property type="term" value="P:signal transduction"/>
    <property type="evidence" value="ECO:0007669"/>
    <property type="project" value="UniProtKB-KW"/>
</dbReference>
<keyword evidence="5 9" id="KW-1133">Transmembrane helix</keyword>
<dbReference type="InterPro" id="IPR004117">
    <property type="entry name" value="7tm6_olfct_rcpt"/>
</dbReference>
<keyword evidence="8" id="KW-0807">Transducer</keyword>
<dbReference type="Pfam" id="PF02949">
    <property type="entry name" value="7tm_6"/>
    <property type="match status" value="1"/>
</dbReference>
<dbReference type="PANTHER" id="PTHR21137:SF44">
    <property type="entry name" value="ODORANT RECEPTOR 13A-RELATED"/>
    <property type="match status" value="1"/>
</dbReference>
<evidence type="ECO:0000256" key="4">
    <source>
        <dbReference type="ARBA" id="ARBA00022725"/>
    </source>
</evidence>
<organism evidence="10 11">
    <name type="scientific">Arctia plantaginis</name>
    <name type="common">Wood tiger moth</name>
    <name type="synonym">Phalaena plantaginis</name>
    <dbReference type="NCBI Taxonomy" id="874455"/>
    <lineage>
        <taxon>Eukaryota</taxon>
        <taxon>Metazoa</taxon>
        <taxon>Ecdysozoa</taxon>
        <taxon>Arthropoda</taxon>
        <taxon>Hexapoda</taxon>
        <taxon>Insecta</taxon>
        <taxon>Pterygota</taxon>
        <taxon>Neoptera</taxon>
        <taxon>Endopterygota</taxon>
        <taxon>Lepidoptera</taxon>
        <taxon>Glossata</taxon>
        <taxon>Ditrysia</taxon>
        <taxon>Noctuoidea</taxon>
        <taxon>Erebidae</taxon>
        <taxon>Arctiinae</taxon>
        <taxon>Arctia</taxon>
    </lineage>
</organism>
<dbReference type="GO" id="GO:0005886">
    <property type="term" value="C:plasma membrane"/>
    <property type="evidence" value="ECO:0007669"/>
    <property type="project" value="TreeGrafter"/>
</dbReference>
<keyword evidence="2" id="KW-0716">Sensory transduction</keyword>
<dbReference type="AlphaFoldDB" id="A0A8S1BQL6"/>
<dbReference type="OrthoDB" id="429813at2759"/>
<evidence type="ECO:0000256" key="5">
    <source>
        <dbReference type="ARBA" id="ARBA00022989"/>
    </source>
</evidence>
<proteinExistence type="predicted"/>
<evidence type="ECO:0000256" key="9">
    <source>
        <dbReference type="SAM" id="Phobius"/>
    </source>
</evidence>
<evidence type="ECO:0000313" key="11">
    <source>
        <dbReference type="Proteomes" id="UP000494256"/>
    </source>
</evidence>
<feature type="transmembrane region" description="Helical" evidence="9">
    <location>
        <begin position="138"/>
        <end position="157"/>
    </location>
</feature>
<keyword evidence="3 9" id="KW-0812">Transmembrane</keyword>
<comment type="caution">
    <text evidence="10">The sequence shown here is derived from an EMBL/GenBank/DDBJ whole genome shotgun (WGS) entry which is preliminary data.</text>
</comment>
<evidence type="ECO:0000256" key="3">
    <source>
        <dbReference type="ARBA" id="ARBA00022692"/>
    </source>
</evidence>
<dbReference type="PANTHER" id="PTHR21137">
    <property type="entry name" value="ODORANT RECEPTOR"/>
    <property type="match status" value="1"/>
</dbReference>
<evidence type="ECO:0000313" key="10">
    <source>
        <dbReference type="EMBL" id="CAB3260703.1"/>
    </source>
</evidence>
<feature type="transmembrane region" description="Helical" evidence="9">
    <location>
        <begin position="163"/>
        <end position="183"/>
    </location>
</feature>
<dbReference type="Proteomes" id="UP000494256">
    <property type="component" value="Unassembled WGS sequence"/>
</dbReference>
<keyword evidence="6 9" id="KW-0472">Membrane</keyword>
<dbReference type="GO" id="GO:0004984">
    <property type="term" value="F:olfactory receptor activity"/>
    <property type="evidence" value="ECO:0007669"/>
    <property type="project" value="InterPro"/>
</dbReference>
<evidence type="ECO:0000256" key="1">
    <source>
        <dbReference type="ARBA" id="ARBA00004141"/>
    </source>
</evidence>
<comment type="subcellular location">
    <subcellularLocation>
        <location evidence="1">Membrane</location>
        <topology evidence="1">Multi-pass membrane protein</topology>
    </subcellularLocation>
</comment>
<keyword evidence="7" id="KW-0675">Receptor</keyword>
<reference evidence="10 11" key="1">
    <citation type="submission" date="2020-04" db="EMBL/GenBank/DDBJ databases">
        <authorList>
            <person name="Wallbank WR R."/>
            <person name="Pardo Diaz C."/>
            <person name="Kozak K."/>
            <person name="Martin S."/>
            <person name="Jiggins C."/>
            <person name="Moest M."/>
            <person name="Warren A I."/>
            <person name="Byers J.R.P. K."/>
            <person name="Montejo-Kovacevich G."/>
            <person name="Yen C E."/>
        </authorList>
    </citation>
    <scope>NUCLEOTIDE SEQUENCE [LARGE SCALE GENOMIC DNA]</scope>
</reference>
<evidence type="ECO:0000256" key="6">
    <source>
        <dbReference type="ARBA" id="ARBA00023136"/>
    </source>
</evidence>
<feature type="transmembrane region" description="Helical" evidence="9">
    <location>
        <begin position="33"/>
        <end position="53"/>
    </location>
</feature>
<sequence>MDLPPYDKFLKLLKATMWLEGTAYGNPKIEKRFYIIACIVSIMVSSEAAFFFLNMSSENFIELAQSAPCFVAVIYYTTADGFYVVLSSQICANFCVISDMIENLDATNIDTLNDIVKAHQNILKLSDDLEDIFMVPNLFNMLTGALQICALGLNILIGPWEEIPGCLLFLVSVLMQILMMSIFGENIIRDSTKVGDAAYRCSWYNMDSKSRKTILYVMIRSHKAQKLTAYKFSVICYSSFSKIISSSWSYFTILQTLYKLSDTNKA</sequence>